<accession>A0A0V1JIW1</accession>
<proteinExistence type="predicted"/>
<keyword evidence="2" id="KW-1185">Reference proteome</keyword>
<dbReference type="AlphaFoldDB" id="A0A0V1JIW1"/>
<dbReference type="EMBL" id="JYDS01000002">
    <property type="protein sequence ID" value="KRZ34797.1"/>
    <property type="molecule type" value="Genomic_DNA"/>
</dbReference>
<reference evidence="1 2" key="1">
    <citation type="submission" date="2015-01" db="EMBL/GenBank/DDBJ databases">
        <title>Evolution of Trichinella species and genotypes.</title>
        <authorList>
            <person name="Korhonen P.K."/>
            <person name="Edoardo P."/>
            <person name="Giuseppe L.R."/>
            <person name="Gasser R.B."/>
        </authorList>
    </citation>
    <scope>NUCLEOTIDE SEQUENCE [LARGE SCALE GENOMIC DNA]</scope>
    <source>
        <strain evidence="1">ISS588</strain>
    </source>
</reference>
<sequence length="126" mass="14302">MQKVFFLFLVNKRTITFGDVLSTEHKDCSTTAVFTVKLPAVMARPSIIQTVWWNFSIFDKIFHVASSLADSFAADVDDLLKLDENGRLKAVCSNVTSNQKKSFSLVHRSADHWRLKLRNPAGMLRI</sequence>
<evidence type="ECO:0000313" key="1">
    <source>
        <dbReference type="EMBL" id="KRZ34797.1"/>
    </source>
</evidence>
<name>A0A0V1JIW1_TRIPS</name>
<organism evidence="1 2">
    <name type="scientific">Trichinella pseudospiralis</name>
    <name type="common">Parasitic roundworm</name>
    <dbReference type="NCBI Taxonomy" id="6337"/>
    <lineage>
        <taxon>Eukaryota</taxon>
        <taxon>Metazoa</taxon>
        <taxon>Ecdysozoa</taxon>
        <taxon>Nematoda</taxon>
        <taxon>Enoplea</taxon>
        <taxon>Dorylaimia</taxon>
        <taxon>Trichinellida</taxon>
        <taxon>Trichinellidae</taxon>
        <taxon>Trichinella</taxon>
    </lineage>
</organism>
<protein>
    <submittedName>
        <fullName evidence="1">Uncharacterized protein</fullName>
    </submittedName>
</protein>
<gene>
    <name evidence="1" type="ORF">T4B_11391</name>
</gene>
<comment type="caution">
    <text evidence="1">The sequence shown here is derived from an EMBL/GenBank/DDBJ whole genome shotgun (WGS) entry which is preliminary data.</text>
</comment>
<dbReference type="Proteomes" id="UP000054805">
    <property type="component" value="Unassembled WGS sequence"/>
</dbReference>
<evidence type="ECO:0000313" key="2">
    <source>
        <dbReference type="Proteomes" id="UP000054805"/>
    </source>
</evidence>